<keyword evidence="3" id="KW-1185">Reference proteome</keyword>
<proteinExistence type="predicted"/>
<dbReference type="InterPro" id="IPR050289">
    <property type="entry name" value="TorD/DmsD_chaperones"/>
</dbReference>
<dbReference type="InterPro" id="IPR036411">
    <property type="entry name" value="TorD-like_sf"/>
</dbReference>
<evidence type="ECO:0000313" key="2">
    <source>
        <dbReference type="EMBL" id="MBB4002006.1"/>
    </source>
</evidence>
<dbReference type="SUPFAM" id="SSF89155">
    <property type="entry name" value="TorD-like"/>
    <property type="match status" value="1"/>
</dbReference>
<dbReference type="Pfam" id="PF02613">
    <property type="entry name" value="Nitrate_red_del"/>
    <property type="match status" value="1"/>
</dbReference>
<accession>A0A7W6HB99</accession>
<dbReference type="PANTHER" id="PTHR34227">
    <property type="entry name" value="CHAPERONE PROTEIN YCDY"/>
    <property type="match status" value="1"/>
</dbReference>
<reference evidence="2 3" key="1">
    <citation type="submission" date="2020-08" db="EMBL/GenBank/DDBJ databases">
        <title>Genomic Encyclopedia of Type Strains, Phase IV (KMG-IV): sequencing the most valuable type-strain genomes for metagenomic binning, comparative biology and taxonomic classification.</title>
        <authorList>
            <person name="Goeker M."/>
        </authorList>
    </citation>
    <scope>NUCLEOTIDE SEQUENCE [LARGE SCALE GENOMIC DNA]</scope>
    <source>
        <strain evidence="2 3">DSM 103570</strain>
    </source>
</reference>
<protein>
    <submittedName>
        <fullName evidence="2">TorA maturation chaperone TorD</fullName>
    </submittedName>
</protein>
<keyword evidence="1" id="KW-0143">Chaperone</keyword>
<organism evidence="2 3">
    <name type="scientific">Aurantimonas endophytica</name>
    <dbReference type="NCBI Taxonomy" id="1522175"/>
    <lineage>
        <taxon>Bacteria</taxon>
        <taxon>Pseudomonadati</taxon>
        <taxon>Pseudomonadota</taxon>
        <taxon>Alphaproteobacteria</taxon>
        <taxon>Hyphomicrobiales</taxon>
        <taxon>Aurantimonadaceae</taxon>
        <taxon>Aurantimonas</taxon>
    </lineage>
</organism>
<evidence type="ECO:0000256" key="1">
    <source>
        <dbReference type="ARBA" id="ARBA00023186"/>
    </source>
</evidence>
<gene>
    <name evidence="2" type="ORF">GGR03_001053</name>
</gene>
<name>A0A7W6HB99_9HYPH</name>
<dbReference type="RefSeq" id="WP_183206475.1">
    <property type="nucleotide sequence ID" value="NZ_JAAAMM010000001.1"/>
</dbReference>
<dbReference type="Proteomes" id="UP000588647">
    <property type="component" value="Unassembled WGS sequence"/>
</dbReference>
<comment type="caution">
    <text evidence="2">The sequence shown here is derived from an EMBL/GenBank/DDBJ whole genome shotgun (WGS) entry which is preliminary data.</text>
</comment>
<evidence type="ECO:0000313" key="3">
    <source>
        <dbReference type="Proteomes" id="UP000588647"/>
    </source>
</evidence>
<dbReference type="InterPro" id="IPR020945">
    <property type="entry name" value="DMSO/NO3_reduct_chaperone"/>
</dbReference>
<dbReference type="AlphaFoldDB" id="A0A7W6HB99"/>
<sequence>MSEAPQEFAAVKPGAGDAEALGSQHSFDLFRGHHYALLATLLTSAPSESTLQLLAALKGDASPLGRAHAALAEAARTARATVLEREYFRLFIGVGRGEIVPYESFYLTGFLQEKPLARLRQDLAALGVERSPDLVELEDHVGVLCEVMAGLLGGSFETPDDAGTRFFQAHLQPWAPRFFDDLASAEAAEFYKHVAILGRTFMTIESEALALAA</sequence>
<dbReference type="PANTHER" id="PTHR34227:SF1">
    <property type="entry name" value="DIMETHYL SULFOXIDE REDUCTASE CHAPERONE-RELATED"/>
    <property type="match status" value="1"/>
</dbReference>
<dbReference type="EMBL" id="JACIEM010000001">
    <property type="protein sequence ID" value="MBB4002006.1"/>
    <property type="molecule type" value="Genomic_DNA"/>
</dbReference>
<dbReference type="Gene3D" id="1.10.3480.10">
    <property type="entry name" value="TorD-like"/>
    <property type="match status" value="1"/>
</dbReference>